<name>A0ACD3A8D3_9AGAR</name>
<organism evidence="1 2">
    <name type="scientific">Pluteus cervinus</name>
    <dbReference type="NCBI Taxonomy" id="181527"/>
    <lineage>
        <taxon>Eukaryota</taxon>
        <taxon>Fungi</taxon>
        <taxon>Dikarya</taxon>
        <taxon>Basidiomycota</taxon>
        <taxon>Agaricomycotina</taxon>
        <taxon>Agaricomycetes</taxon>
        <taxon>Agaricomycetidae</taxon>
        <taxon>Agaricales</taxon>
        <taxon>Pluteineae</taxon>
        <taxon>Pluteaceae</taxon>
        <taxon>Pluteus</taxon>
    </lineage>
</organism>
<proteinExistence type="predicted"/>
<reference evidence="1 2" key="1">
    <citation type="journal article" date="2019" name="Nat. Ecol. Evol.">
        <title>Megaphylogeny resolves global patterns of mushroom evolution.</title>
        <authorList>
            <person name="Varga T."/>
            <person name="Krizsan K."/>
            <person name="Foldi C."/>
            <person name="Dima B."/>
            <person name="Sanchez-Garcia M."/>
            <person name="Sanchez-Ramirez S."/>
            <person name="Szollosi G.J."/>
            <person name="Szarkandi J.G."/>
            <person name="Papp V."/>
            <person name="Albert L."/>
            <person name="Andreopoulos W."/>
            <person name="Angelini C."/>
            <person name="Antonin V."/>
            <person name="Barry K.W."/>
            <person name="Bougher N.L."/>
            <person name="Buchanan P."/>
            <person name="Buyck B."/>
            <person name="Bense V."/>
            <person name="Catcheside P."/>
            <person name="Chovatia M."/>
            <person name="Cooper J."/>
            <person name="Damon W."/>
            <person name="Desjardin D."/>
            <person name="Finy P."/>
            <person name="Geml J."/>
            <person name="Haridas S."/>
            <person name="Hughes K."/>
            <person name="Justo A."/>
            <person name="Karasinski D."/>
            <person name="Kautmanova I."/>
            <person name="Kiss B."/>
            <person name="Kocsube S."/>
            <person name="Kotiranta H."/>
            <person name="LaButti K.M."/>
            <person name="Lechner B.E."/>
            <person name="Liimatainen K."/>
            <person name="Lipzen A."/>
            <person name="Lukacs Z."/>
            <person name="Mihaltcheva S."/>
            <person name="Morgado L.N."/>
            <person name="Niskanen T."/>
            <person name="Noordeloos M.E."/>
            <person name="Ohm R.A."/>
            <person name="Ortiz-Santana B."/>
            <person name="Ovrebo C."/>
            <person name="Racz N."/>
            <person name="Riley R."/>
            <person name="Savchenko A."/>
            <person name="Shiryaev A."/>
            <person name="Soop K."/>
            <person name="Spirin V."/>
            <person name="Szebenyi C."/>
            <person name="Tomsovsky M."/>
            <person name="Tulloss R.E."/>
            <person name="Uehling J."/>
            <person name="Grigoriev I.V."/>
            <person name="Vagvolgyi C."/>
            <person name="Papp T."/>
            <person name="Martin F.M."/>
            <person name="Miettinen O."/>
            <person name="Hibbett D.S."/>
            <person name="Nagy L.G."/>
        </authorList>
    </citation>
    <scope>NUCLEOTIDE SEQUENCE [LARGE SCALE GENOMIC DNA]</scope>
    <source>
        <strain evidence="1 2">NL-1719</strain>
    </source>
</reference>
<keyword evidence="2" id="KW-1185">Reference proteome</keyword>
<dbReference type="EMBL" id="ML208697">
    <property type="protein sequence ID" value="TFK61087.1"/>
    <property type="molecule type" value="Genomic_DNA"/>
</dbReference>
<dbReference type="Proteomes" id="UP000308600">
    <property type="component" value="Unassembled WGS sequence"/>
</dbReference>
<protein>
    <submittedName>
        <fullName evidence="1">Uncharacterized protein</fullName>
    </submittedName>
</protein>
<evidence type="ECO:0000313" key="2">
    <source>
        <dbReference type="Proteomes" id="UP000308600"/>
    </source>
</evidence>
<gene>
    <name evidence="1" type="ORF">BDN72DRAFT_849973</name>
</gene>
<accession>A0ACD3A8D3</accession>
<evidence type="ECO:0000313" key="1">
    <source>
        <dbReference type="EMBL" id="TFK61087.1"/>
    </source>
</evidence>
<sequence length="548" mass="61800">MDSHAIIINLHETSPEGIDAQIRILQDYIRQLHIARNALMPVNCLPAEVLLNIFALAGRRWEMEAGRVMLKITWVSHYWRTLALGSPDLWTVVTNQTLGQTDEWLTRSGSAPLSIGLFNIRPGVLATPNHHFQSLFDEMSRIETLHLTLSPREPDYRTVLDSLWREPAVLLTGLKLGGLNLPRDFPSKIPNVQYLCLGRCQFGWEISTLRLHQLSCLHISTPHTKVSVGQVIELLYGIPTLEYLVLIAVFPPDERQDEVPFHGSPGSESGGPRLHLLELDFRHSINSPLQFLEYILPRFMTGETIVSCSSSIDNAGVLTHLLTSFSQLFSPKRTPSSISFNDTLSINYKDIDDNVCRTSLVIWVNDRPDGTSNDVLSSLQQSLPLMHLRALKCDDELDLWNLDIPRLIETFAVLPKLEYLDVQGWEPDITSFLETLLKAHISTPDYAPPLPFPALKIFGTLLQKESNKVFLKVLKTRKRLGYPLEMVILDGSGSEESLKLKESADRAFGHLVDIVVEETDEWKKIQSVMLIDGVKPVFKGCSVNSFEE</sequence>